<dbReference type="OrthoDB" id="689462at2759"/>
<dbReference type="EMBL" id="VOIH02000008">
    <property type="protein sequence ID" value="KAF3439080.1"/>
    <property type="molecule type" value="Genomic_DNA"/>
</dbReference>
<feature type="compositionally biased region" description="Polar residues" evidence="1">
    <location>
        <begin position="25"/>
        <end position="36"/>
    </location>
</feature>
<comment type="caution">
    <text evidence="3">The sequence shown here is derived from an EMBL/GenBank/DDBJ whole genome shotgun (WGS) entry which is preliminary data.</text>
</comment>
<evidence type="ECO:0000313" key="3">
    <source>
        <dbReference type="EMBL" id="KAF3439080.1"/>
    </source>
</evidence>
<reference evidence="3" key="1">
    <citation type="submission" date="2020-03" db="EMBL/GenBank/DDBJ databases">
        <title>A high-quality chromosome-level genome assembly of a woody plant with both climbing and erect habits, Rhamnella rubrinervis.</title>
        <authorList>
            <person name="Lu Z."/>
            <person name="Yang Y."/>
            <person name="Zhu X."/>
            <person name="Sun Y."/>
        </authorList>
    </citation>
    <scope>NUCLEOTIDE SEQUENCE</scope>
    <source>
        <strain evidence="3">BYM</strain>
        <tissue evidence="3">Leaf</tissue>
    </source>
</reference>
<sequence>MEDLYSSSSSSASYLSHNMHEAKSTKQTPPYYSSLHSVRKAPAKPLKKPIAPLPPTPPRVYRVDPMNFRELVQKLTSAPEFVQARRLQRVAPTPLHVTAPPQPMLDARTAAPLQLLRPSPAKPSLSTMYKEFSDALDMKTQKASDGTGFLGLNLSPSSYNWCSIPLLSPGTLSSLEQSTVL</sequence>
<protein>
    <recommendedName>
        <fullName evidence="2">VQ domain-containing protein</fullName>
    </recommendedName>
</protein>
<evidence type="ECO:0000259" key="2">
    <source>
        <dbReference type="Pfam" id="PF05678"/>
    </source>
</evidence>
<name>A0A8K0E447_9ROSA</name>
<dbReference type="AlphaFoldDB" id="A0A8K0E447"/>
<accession>A0A8K0E447</accession>
<feature type="compositionally biased region" description="Basic residues" evidence="1">
    <location>
        <begin position="37"/>
        <end position="47"/>
    </location>
</feature>
<feature type="compositionally biased region" description="Low complexity" evidence="1">
    <location>
        <begin position="1"/>
        <end position="16"/>
    </location>
</feature>
<dbReference type="Pfam" id="PF05678">
    <property type="entry name" value="VQ"/>
    <property type="match status" value="1"/>
</dbReference>
<proteinExistence type="predicted"/>
<gene>
    <name evidence="3" type="ORF">FNV43_RR17355</name>
</gene>
<evidence type="ECO:0000313" key="4">
    <source>
        <dbReference type="Proteomes" id="UP000796880"/>
    </source>
</evidence>
<feature type="domain" description="VQ" evidence="2">
    <location>
        <begin position="56"/>
        <end position="76"/>
    </location>
</feature>
<dbReference type="PANTHER" id="PTHR34794:SF1">
    <property type="entry name" value="OS10G0101800 PROTEIN"/>
    <property type="match status" value="1"/>
</dbReference>
<keyword evidence="4" id="KW-1185">Reference proteome</keyword>
<organism evidence="3 4">
    <name type="scientific">Rhamnella rubrinervis</name>
    <dbReference type="NCBI Taxonomy" id="2594499"/>
    <lineage>
        <taxon>Eukaryota</taxon>
        <taxon>Viridiplantae</taxon>
        <taxon>Streptophyta</taxon>
        <taxon>Embryophyta</taxon>
        <taxon>Tracheophyta</taxon>
        <taxon>Spermatophyta</taxon>
        <taxon>Magnoliopsida</taxon>
        <taxon>eudicotyledons</taxon>
        <taxon>Gunneridae</taxon>
        <taxon>Pentapetalae</taxon>
        <taxon>rosids</taxon>
        <taxon>fabids</taxon>
        <taxon>Rosales</taxon>
        <taxon>Rhamnaceae</taxon>
        <taxon>rhamnoid group</taxon>
        <taxon>Rhamneae</taxon>
        <taxon>Rhamnella</taxon>
    </lineage>
</organism>
<evidence type="ECO:0000256" key="1">
    <source>
        <dbReference type="SAM" id="MobiDB-lite"/>
    </source>
</evidence>
<dbReference type="InterPro" id="IPR039610">
    <property type="entry name" value="VQ29"/>
</dbReference>
<dbReference type="PANTHER" id="PTHR34794">
    <property type="entry name" value="EXPRESSED PROTEIN"/>
    <property type="match status" value="1"/>
</dbReference>
<dbReference type="Proteomes" id="UP000796880">
    <property type="component" value="Unassembled WGS sequence"/>
</dbReference>
<dbReference type="InterPro" id="IPR008889">
    <property type="entry name" value="VQ"/>
</dbReference>
<feature type="region of interest" description="Disordered" evidence="1">
    <location>
        <begin position="1"/>
        <end position="58"/>
    </location>
</feature>